<sequence length="75" mass="8099">MVYIILLVSFAAGYNDITAFSGNFYQHGIMSSQFSSYTTGPLGQGLANAVDLALAEDNLGARFKKPDVVVVVHRM</sequence>
<gene>
    <name evidence="3" type="ORF">CQW23_31361</name>
</gene>
<comment type="caution">
    <text evidence="3">The sequence shown here is derived from an EMBL/GenBank/DDBJ whole genome shotgun (WGS) entry which is preliminary data.</text>
</comment>
<dbReference type="InterPro" id="IPR029061">
    <property type="entry name" value="THDP-binding"/>
</dbReference>
<organism evidence="3 4">
    <name type="scientific">Capsicum baccatum</name>
    <name type="common">Peruvian pepper</name>
    <dbReference type="NCBI Taxonomy" id="33114"/>
    <lineage>
        <taxon>Eukaryota</taxon>
        <taxon>Viridiplantae</taxon>
        <taxon>Streptophyta</taxon>
        <taxon>Embryophyta</taxon>
        <taxon>Tracheophyta</taxon>
        <taxon>Spermatophyta</taxon>
        <taxon>Magnoliopsida</taxon>
        <taxon>eudicotyledons</taxon>
        <taxon>Gunneridae</taxon>
        <taxon>Pentapetalae</taxon>
        <taxon>asterids</taxon>
        <taxon>lamiids</taxon>
        <taxon>Solanales</taxon>
        <taxon>Solanaceae</taxon>
        <taxon>Solanoideae</taxon>
        <taxon>Capsiceae</taxon>
        <taxon>Capsicum</taxon>
    </lineage>
</organism>
<keyword evidence="1" id="KW-0732">Signal</keyword>
<feature type="signal peptide" evidence="1">
    <location>
        <begin position="1"/>
        <end position="19"/>
    </location>
</feature>
<evidence type="ECO:0000259" key="2">
    <source>
        <dbReference type="Pfam" id="PF00456"/>
    </source>
</evidence>
<dbReference type="InterPro" id="IPR005474">
    <property type="entry name" value="Transketolase_N"/>
</dbReference>
<evidence type="ECO:0000313" key="3">
    <source>
        <dbReference type="EMBL" id="PHT29041.1"/>
    </source>
</evidence>
<evidence type="ECO:0000313" key="4">
    <source>
        <dbReference type="Proteomes" id="UP000224567"/>
    </source>
</evidence>
<protein>
    <recommendedName>
        <fullName evidence="2">Transketolase N-terminal domain-containing protein</fullName>
    </recommendedName>
</protein>
<dbReference type="Gene3D" id="3.40.50.970">
    <property type="match status" value="1"/>
</dbReference>
<dbReference type="Proteomes" id="UP000224567">
    <property type="component" value="Unassembled WGS sequence"/>
</dbReference>
<feature type="chain" id="PRO_5013968815" description="Transketolase N-terminal domain-containing protein" evidence="1">
    <location>
        <begin position="20"/>
        <end position="75"/>
    </location>
</feature>
<name>A0A2G2V7T1_CAPBA</name>
<evidence type="ECO:0000256" key="1">
    <source>
        <dbReference type="SAM" id="SignalP"/>
    </source>
</evidence>
<dbReference type="SUPFAM" id="SSF52518">
    <property type="entry name" value="Thiamin diphosphate-binding fold (THDP-binding)"/>
    <property type="match status" value="1"/>
</dbReference>
<dbReference type="STRING" id="33114.A0A2G2V7T1"/>
<accession>A0A2G2V7T1</accession>
<feature type="domain" description="Transketolase N-terminal" evidence="2">
    <location>
        <begin position="36"/>
        <end position="73"/>
    </location>
</feature>
<reference evidence="3 4" key="1">
    <citation type="journal article" date="2017" name="Genome Biol.">
        <title>New reference genome sequences of hot pepper reveal the massive evolution of plant disease-resistance genes by retroduplication.</title>
        <authorList>
            <person name="Kim S."/>
            <person name="Park J."/>
            <person name="Yeom S.I."/>
            <person name="Kim Y.M."/>
            <person name="Seo E."/>
            <person name="Kim K.T."/>
            <person name="Kim M.S."/>
            <person name="Lee J.M."/>
            <person name="Cheong K."/>
            <person name="Shin H.S."/>
            <person name="Kim S.B."/>
            <person name="Han K."/>
            <person name="Lee J."/>
            <person name="Park M."/>
            <person name="Lee H.A."/>
            <person name="Lee H.Y."/>
            <person name="Lee Y."/>
            <person name="Oh S."/>
            <person name="Lee J.H."/>
            <person name="Choi E."/>
            <person name="Choi E."/>
            <person name="Lee S.E."/>
            <person name="Jeon J."/>
            <person name="Kim H."/>
            <person name="Choi G."/>
            <person name="Song H."/>
            <person name="Lee J."/>
            <person name="Lee S.C."/>
            <person name="Kwon J.K."/>
            <person name="Lee H.Y."/>
            <person name="Koo N."/>
            <person name="Hong Y."/>
            <person name="Kim R.W."/>
            <person name="Kang W.H."/>
            <person name="Huh J.H."/>
            <person name="Kang B.C."/>
            <person name="Yang T.J."/>
            <person name="Lee Y.H."/>
            <person name="Bennetzen J.L."/>
            <person name="Choi D."/>
        </authorList>
    </citation>
    <scope>NUCLEOTIDE SEQUENCE [LARGE SCALE GENOMIC DNA]</scope>
    <source>
        <strain evidence="4">cv. PBC81</strain>
    </source>
</reference>
<reference evidence="4" key="2">
    <citation type="journal article" date="2017" name="J. Anim. Genet.">
        <title>Multiple reference genome sequences of hot pepper reveal the massive evolution of plant disease resistance genes by retroduplication.</title>
        <authorList>
            <person name="Kim S."/>
            <person name="Park J."/>
            <person name="Yeom S.-I."/>
            <person name="Kim Y.-M."/>
            <person name="Seo E."/>
            <person name="Kim K.-T."/>
            <person name="Kim M.-S."/>
            <person name="Lee J.M."/>
            <person name="Cheong K."/>
            <person name="Shin H.-S."/>
            <person name="Kim S.-B."/>
            <person name="Han K."/>
            <person name="Lee J."/>
            <person name="Park M."/>
            <person name="Lee H.-A."/>
            <person name="Lee H.-Y."/>
            <person name="Lee Y."/>
            <person name="Oh S."/>
            <person name="Lee J.H."/>
            <person name="Choi E."/>
            <person name="Choi E."/>
            <person name="Lee S.E."/>
            <person name="Jeon J."/>
            <person name="Kim H."/>
            <person name="Choi G."/>
            <person name="Song H."/>
            <person name="Lee J."/>
            <person name="Lee S.-C."/>
            <person name="Kwon J.-K."/>
            <person name="Lee H.-Y."/>
            <person name="Koo N."/>
            <person name="Hong Y."/>
            <person name="Kim R.W."/>
            <person name="Kang W.-H."/>
            <person name="Huh J.H."/>
            <person name="Kang B.-C."/>
            <person name="Yang T.-J."/>
            <person name="Lee Y.-H."/>
            <person name="Bennetzen J.L."/>
            <person name="Choi D."/>
        </authorList>
    </citation>
    <scope>NUCLEOTIDE SEQUENCE [LARGE SCALE GENOMIC DNA]</scope>
    <source>
        <strain evidence="4">cv. PBC81</strain>
    </source>
</reference>
<dbReference type="AlphaFoldDB" id="A0A2G2V7T1"/>
<dbReference type="EMBL" id="MLFT02000159">
    <property type="protein sequence ID" value="PHT29041.1"/>
    <property type="molecule type" value="Genomic_DNA"/>
</dbReference>
<dbReference type="OrthoDB" id="1743492at2759"/>
<keyword evidence="4" id="KW-1185">Reference proteome</keyword>
<proteinExistence type="predicted"/>
<dbReference type="Pfam" id="PF00456">
    <property type="entry name" value="Transketolase_N"/>
    <property type="match status" value="1"/>
</dbReference>